<dbReference type="EMBL" id="SPNC01000001">
    <property type="protein sequence ID" value="TFH97501.1"/>
    <property type="molecule type" value="Genomic_DNA"/>
</dbReference>
<evidence type="ECO:0000313" key="2">
    <source>
        <dbReference type="EMBL" id="TFH97501.1"/>
    </source>
</evidence>
<dbReference type="AlphaFoldDB" id="A0A4Y8WSG7"/>
<dbReference type="Proteomes" id="UP000297225">
    <property type="component" value="Unassembled WGS sequence"/>
</dbReference>
<dbReference type="RefSeq" id="WP_134848877.1">
    <property type="nucleotide sequence ID" value="NZ_CP197400.1"/>
</dbReference>
<evidence type="ECO:0000259" key="1">
    <source>
        <dbReference type="Pfam" id="PF12705"/>
    </source>
</evidence>
<dbReference type="OrthoDB" id="9762792at2"/>
<feature type="domain" description="PD-(D/E)XK endonuclease-like" evidence="1">
    <location>
        <begin position="668"/>
        <end position="952"/>
    </location>
</feature>
<proteinExistence type="predicted"/>
<reference evidence="2 3" key="1">
    <citation type="submission" date="2019-03" db="EMBL/GenBank/DDBJ databases">
        <title>Porphyromonas levii Isolated from the Uterus of Dairy Cows.</title>
        <authorList>
            <person name="Francis A.M."/>
        </authorList>
    </citation>
    <scope>NUCLEOTIDE SEQUENCE [LARGE SCALE GENOMIC DNA]</scope>
    <source>
        <strain evidence="2 3">AF5678</strain>
    </source>
</reference>
<accession>A0A4Y8WSG7</accession>
<keyword evidence="3" id="KW-1185">Reference proteome</keyword>
<dbReference type="Pfam" id="PF12705">
    <property type="entry name" value="PDDEXK_1"/>
    <property type="match status" value="1"/>
</dbReference>
<protein>
    <submittedName>
        <fullName evidence="2">PD-(D/E)XK nuclease family protein</fullName>
    </submittedName>
</protein>
<dbReference type="STRING" id="1122973.GCA_000379925_01034"/>
<dbReference type="SUPFAM" id="SSF52540">
    <property type="entry name" value="P-loop containing nucleoside triphosphate hydrolases"/>
    <property type="match status" value="1"/>
</dbReference>
<dbReference type="InterPro" id="IPR011604">
    <property type="entry name" value="PDDEXK-like_dom_sf"/>
</dbReference>
<dbReference type="InterPro" id="IPR038726">
    <property type="entry name" value="PDDEXK_AddAB-type"/>
</dbReference>
<name>A0A4Y8WSG7_9PORP</name>
<organism evidence="2 3">
    <name type="scientific">Porphyromonas levii</name>
    <dbReference type="NCBI Taxonomy" id="28114"/>
    <lineage>
        <taxon>Bacteria</taxon>
        <taxon>Pseudomonadati</taxon>
        <taxon>Bacteroidota</taxon>
        <taxon>Bacteroidia</taxon>
        <taxon>Bacteroidales</taxon>
        <taxon>Porphyromonadaceae</taxon>
        <taxon>Porphyromonas</taxon>
    </lineage>
</organism>
<gene>
    <name evidence="2" type="ORF">E4P47_00025</name>
</gene>
<dbReference type="Gene3D" id="3.90.320.10">
    <property type="match status" value="1"/>
</dbReference>
<evidence type="ECO:0000313" key="3">
    <source>
        <dbReference type="Proteomes" id="UP000297225"/>
    </source>
</evidence>
<dbReference type="InterPro" id="IPR027417">
    <property type="entry name" value="P-loop_NTPase"/>
</dbReference>
<comment type="caution">
    <text evidence="2">The sequence shown here is derived from an EMBL/GenBank/DDBJ whole genome shotgun (WGS) entry which is preliminary data.</text>
</comment>
<sequence length="960" mass="110921">MSRSYLEGLAELFYRTKGEELYKYRFFFQNKRAGTFFSHYLLKAARKNGKEQLLLPETTTLYNYLRRCRNLPEEDVNNDLLVIFHLYQIYKTYYPRTEEQGEYRFEQFYELGKQLLADFNDIDLHLAPTHQIFRNMDELGELTSNPSDYLSEEQIEALTRFVKIMKDGAKQFDREYSGFWAKVGYIYSELNLRLSQEGLTYTGRLMREVVEQKNPLGEDKVNVFVGLNGLSMSEQKVLRLFPEGTLFYWDYDSDLLQKSFTEKSRELLHKFPEPTGELEYQRTLDNSNANFRFISIPSRVAQSIYIDQEILGTIDWQEETNRAQLEDPQVAIILPDEGQLIPLLSNLSLEPEQVNITMGFPIKELPLINRILQLLSLQKRVYNRKNRWRGDELKVIVGLELTEEEISTAELLSDPKEYKYYFEVSEILTRLNVDTNSVRLLLGLEDKTLLDNTLALLFQIPTDSATDRDVLALVRDKLIQQRESLDRFVQGDEERTEINSFATQYDLITTTIKRLRIPFEGEPLRGIQIMGMLEARSIDFETVIIMDAGEGILPSKSRRIGLLPQSLRAGFGLPTYQWQDNIRAYNFFRLISRAKEVHALYDSRKSDRSSGEPSRYLTLLTHIYGREATHIEANLPINPVDNSTAEFTLDRAKIHAYQEELKLGGTKSLSPSSLIKYICCPRQFYFENILGLKREEEISEIPQRNEFGTSIHDTINQLYKDFEGKVVKTDTLKAITEEKVKEVLTTNFCNTLGLNPNNMEKSFVAHISAAAKIVCKQIEMDILQNASFEYIGGEVPVYAQLEYQPGKIISLFGKLDRVDKLGDMVRIIDYKTGGDKFDGDIETSFSSGNSKTFKVLLQLLTYCYMVLHPQDGKEIVKGVNASHLLPLMMKPREQLQDLFKNAKQEVSNYKELQELFEEKLKETVIQMMAPDCPFHTNNKKSNCKFCGGASICSDVKINNF</sequence>